<feature type="compositionally biased region" description="Basic and acidic residues" evidence="2">
    <location>
        <begin position="23"/>
        <end position="33"/>
    </location>
</feature>
<keyword evidence="5" id="KW-1185">Reference proteome</keyword>
<dbReference type="InterPro" id="IPR010625">
    <property type="entry name" value="CHCH"/>
</dbReference>
<accession>A0A1X7VD32</accession>
<dbReference type="GO" id="GO:0005758">
    <property type="term" value="C:mitochondrial intermembrane space"/>
    <property type="evidence" value="ECO:0007669"/>
    <property type="project" value="InterPro"/>
</dbReference>
<reference evidence="4" key="2">
    <citation type="submission" date="2017-05" db="UniProtKB">
        <authorList>
            <consortium name="EnsemblMetazoa"/>
        </authorList>
    </citation>
    <scope>IDENTIFICATION</scope>
</reference>
<evidence type="ECO:0000313" key="5">
    <source>
        <dbReference type="Proteomes" id="UP000007879"/>
    </source>
</evidence>
<evidence type="ECO:0000256" key="2">
    <source>
        <dbReference type="SAM" id="MobiDB-lite"/>
    </source>
</evidence>
<dbReference type="InParanoid" id="A0A1X7VD32"/>
<keyword evidence="1" id="KW-1015">Disulfide bond</keyword>
<feature type="compositionally biased region" description="Basic and acidic residues" evidence="2">
    <location>
        <begin position="1"/>
        <end position="11"/>
    </location>
</feature>
<dbReference type="EnsemblMetazoa" id="Aqu2.1.37903_001">
    <property type="protein sequence ID" value="Aqu2.1.37903_001"/>
    <property type="gene ID" value="Aqu2.1.37903"/>
</dbReference>
<dbReference type="STRING" id="400682.A0A1X7VD32"/>
<feature type="domain" description="CHCH" evidence="3">
    <location>
        <begin position="55"/>
        <end position="89"/>
    </location>
</feature>
<dbReference type="PROSITE" id="PS51808">
    <property type="entry name" value="CHCH"/>
    <property type="match status" value="1"/>
</dbReference>
<name>A0A1X7VD32_AMPQE</name>
<reference evidence="5" key="1">
    <citation type="journal article" date="2010" name="Nature">
        <title>The Amphimedon queenslandica genome and the evolution of animal complexity.</title>
        <authorList>
            <person name="Srivastava M."/>
            <person name="Simakov O."/>
            <person name="Chapman J."/>
            <person name="Fahey B."/>
            <person name="Gauthier M.E."/>
            <person name="Mitros T."/>
            <person name="Richards G.S."/>
            <person name="Conaco C."/>
            <person name="Dacre M."/>
            <person name="Hellsten U."/>
            <person name="Larroux C."/>
            <person name="Putnam N.H."/>
            <person name="Stanke M."/>
            <person name="Adamska M."/>
            <person name="Darling A."/>
            <person name="Degnan S.M."/>
            <person name="Oakley T.H."/>
            <person name="Plachetzki D.C."/>
            <person name="Zhai Y."/>
            <person name="Adamski M."/>
            <person name="Calcino A."/>
            <person name="Cummins S.F."/>
            <person name="Goodstein D.M."/>
            <person name="Harris C."/>
            <person name="Jackson D.J."/>
            <person name="Leys S.P."/>
            <person name="Shu S."/>
            <person name="Woodcroft B.J."/>
            <person name="Vervoort M."/>
            <person name="Kosik K.S."/>
            <person name="Manning G."/>
            <person name="Degnan B.M."/>
            <person name="Rokhsar D.S."/>
        </authorList>
    </citation>
    <scope>NUCLEOTIDE SEQUENCE [LARGE SCALE GENOMIC DNA]</scope>
</reference>
<dbReference type="Proteomes" id="UP000007879">
    <property type="component" value="Unassembled WGS sequence"/>
</dbReference>
<dbReference type="PANTHER" id="PTHR13639">
    <property type="entry name" value="CYTOCHROME C OXIDASE ASSEMBLY FACTOR 4 HOMOLOG, MITOCHONDRIAL"/>
    <property type="match status" value="1"/>
</dbReference>
<evidence type="ECO:0000313" key="4">
    <source>
        <dbReference type="EnsemblMetazoa" id="Aqu2.1.37903_001"/>
    </source>
</evidence>
<dbReference type="OMA" id="ICEDCNA"/>
<dbReference type="EnsemblMetazoa" id="XM_019993933.1">
    <property type="protein sequence ID" value="XP_019849492.1"/>
    <property type="gene ID" value="LOC109580594"/>
</dbReference>
<dbReference type="KEGG" id="aqu:109580594"/>
<sequence length="93" mass="10651">MASTSKKEPESKVTPPVPAPHRRYSDPTDKDGANPEGGEAEELDQYEASLLKSGCAKEHYQLQECYYDHGNDWRKCQEQMKLFKDCMSKKKPK</sequence>
<proteinExistence type="predicted"/>
<dbReference type="GO" id="GO:0033617">
    <property type="term" value="P:mitochondrial respiratory chain complex IV assembly"/>
    <property type="evidence" value="ECO:0007669"/>
    <property type="project" value="InterPro"/>
</dbReference>
<feature type="region of interest" description="Disordered" evidence="2">
    <location>
        <begin position="1"/>
        <end position="40"/>
    </location>
</feature>
<dbReference type="AlphaFoldDB" id="A0A1X7VD32"/>
<evidence type="ECO:0000256" key="1">
    <source>
        <dbReference type="ARBA" id="ARBA00023157"/>
    </source>
</evidence>
<dbReference type="InterPro" id="IPR039870">
    <property type="entry name" value="Coa4-like"/>
</dbReference>
<gene>
    <name evidence="4" type="primary">109580594</name>
</gene>
<dbReference type="Pfam" id="PF06747">
    <property type="entry name" value="CHCH"/>
    <property type="match status" value="1"/>
</dbReference>
<dbReference type="PANTHER" id="PTHR13639:SF2">
    <property type="entry name" value="CYTOCHROME C OXIDASE ASSEMBLY FACTOR 4 HOMOLOG, MITOCHONDRIAL"/>
    <property type="match status" value="1"/>
</dbReference>
<organism evidence="4">
    <name type="scientific">Amphimedon queenslandica</name>
    <name type="common">Sponge</name>
    <dbReference type="NCBI Taxonomy" id="400682"/>
    <lineage>
        <taxon>Eukaryota</taxon>
        <taxon>Metazoa</taxon>
        <taxon>Porifera</taxon>
        <taxon>Demospongiae</taxon>
        <taxon>Heteroscleromorpha</taxon>
        <taxon>Haplosclerida</taxon>
        <taxon>Niphatidae</taxon>
        <taxon>Amphimedon</taxon>
    </lineage>
</organism>
<evidence type="ECO:0000259" key="3">
    <source>
        <dbReference type="Pfam" id="PF06747"/>
    </source>
</evidence>
<protein>
    <recommendedName>
        <fullName evidence="3">CHCH domain-containing protein</fullName>
    </recommendedName>
</protein>
<dbReference type="OrthoDB" id="5963063at2759"/>